<reference evidence="3" key="1">
    <citation type="submission" date="2012-11" db="EMBL/GenBank/DDBJ databases">
        <authorList>
            <person name="Lucero-Rivera Y.E."/>
            <person name="Tovar-Ramirez D."/>
        </authorList>
    </citation>
    <scope>NUCLEOTIDE SEQUENCE [LARGE SCALE GENOMIC DNA]</scope>
    <source>
        <strain evidence="3">Araruama</strain>
    </source>
</reference>
<accession>A0A1V1P4V9</accession>
<dbReference type="InterPro" id="IPR011663">
    <property type="entry name" value="UTRA"/>
</dbReference>
<dbReference type="Gene3D" id="3.40.1410.10">
    <property type="entry name" value="Chorismate lyase-like"/>
    <property type="match status" value="1"/>
</dbReference>
<dbReference type="Proteomes" id="UP000189670">
    <property type="component" value="Unassembled WGS sequence"/>
</dbReference>
<name>A0A1V1P4V9_9BACT</name>
<proteinExistence type="predicted"/>
<dbReference type="AlphaFoldDB" id="A0A1V1P4V9"/>
<organism evidence="2 3">
    <name type="scientific">Candidatus Magnetoglobus multicellularis str. Araruama</name>
    <dbReference type="NCBI Taxonomy" id="890399"/>
    <lineage>
        <taxon>Bacteria</taxon>
        <taxon>Pseudomonadati</taxon>
        <taxon>Thermodesulfobacteriota</taxon>
        <taxon>Desulfobacteria</taxon>
        <taxon>Desulfobacterales</taxon>
        <taxon>Desulfobacteraceae</taxon>
        <taxon>Candidatus Magnetoglobus</taxon>
    </lineage>
</organism>
<dbReference type="PANTHER" id="PTHR44846:SF1">
    <property type="entry name" value="MANNOSYL-D-GLYCERATE TRANSPORT_METABOLISM SYSTEM REPRESSOR MNGR-RELATED"/>
    <property type="match status" value="1"/>
</dbReference>
<dbReference type="PANTHER" id="PTHR44846">
    <property type="entry name" value="MANNOSYL-D-GLYCERATE TRANSPORT/METABOLISM SYSTEM REPRESSOR MNGR-RELATED"/>
    <property type="match status" value="1"/>
</dbReference>
<dbReference type="GO" id="GO:0003677">
    <property type="term" value="F:DNA binding"/>
    <property type="evidence" value="ECO:0007669"/>
    <property type="project" value="InterPro"/>
</dbReference>
<comment type="caution">
    <text evidence="2">The sequence shown here is derived from an EMBL/GenBank/DDBJ whole genome shotgun (WGS) entry which is preliminary data.</text>
</comment>
<dbReference type="InterPro" id="IPR028978">
    <property type="entry name" value="Chorismate_lyase_/UTRA_dom_sf"/>
</dbReference>
<evidence type="ECO:0000313" key="2">
    <source>
        <dbReference type="EMBL" id="ETR69834.1"/>
    </source>
</evidence>
<dbReference type="EMBL" id="ATBP01000546">
    <property type="protein sequence ID" value="ETR69834.1"/>
    <property type="molecule type" value="Genomic_DNA"/>
</dbReference>
<evidence type="ECO:0000259" key="1">
    <source>
        <dbReference type="SMART" id="SM00866"/>
    </source>
</evidence>
<dbReference type="SUPFAM" id="SSF64288">
    <property type="entry name" value="Chorismate lyase-like"/>
    <property type="match status" value="1"/>
</dbReference>
<protein>
    <submittedName>
        <fullName evidence="2">GntR family transcriptional regulator</fullName>
    </submittedName>
</protein>
<dbReference type="Pfam" id="PF07702">
    <property type="entry name" value="UTRA"/>
    <property type="match status" value="1"/>
</dbReference>
<dbReference type="InterPro" id="IPR050679">
    <property type="entry name" value="Bact_HTH_transcr_reg"/>
</dbReference>
<dbReference type="SMART" id="SM00866">
    <property type="entry name" value="UTRA"/>
    <property type="match status" value="1"/>
</dbReference>
<feature type="domain" description="UbiC transcription regulator-associated" evidence="1">
    <location>
        <begin position="42"/>
        <end position="187"/>
    </location>
</feature>
<evidence type="ECO:0000313" key="3">
    <source>
        <dbReference type="Proteomes" id="UP000189670"/>
    </source>
</evidence>
<sequence>MNDLKLKGIVTRKQGCRTVAIRSTVTVSETPSLTGLSDKAKTLGTEVKSNVMYWGIAEQVPESEDIHFKFVQDKTVYRLKRLRFFDSQPRVIQDNYFCDFADVFPSNVVTYHNFSQASLFAFYRSYGYHIVNRMTMLQAVNLDINAASLLNVDEKEPVLQSTQVTYARHEDSEDEFVLEYMIAVYTKWKYLVNRRE</sequence>
<dbReference type="GO" id="GO:0045892">
    <property type="term" value="P:negative regulation of DNA-templated transcription"/>
    <property type="evidence" value="ECO:0007669"/>
    <property type="project" value="TreeGrafter"/>
</dbReference>
<gene>
    <name evidence="2" type="ORF">OMM_03662</name>
</gene>